<keyword evidence="3" id="KW-1185">Reference proteome</keyword>
<dbReference type="EMBL" id="JANAVB010031617">
    <property type="protein sequence ID" value="KAJ6811582.1"/>
    <property type="molecule type" value="Genomic_DNA"/>
</dbReference>
<gene>
    <name evidence="2" type="ORF">M6B38_102465</name>
    <name evidence="1" type="ORF">M6B38_153385</name>
</gene>
<evidence type="ECO:0008006" key="4">
    <source>
        <dbReference type="Google" id="ProtNLM"/>
    </source>
</evidence>
<proteinExistence type="predicted"/>
<dbReference type="AlphaFoldDB" id="A0AAX6G7Y3"/>
<evidence type="ECO:0000313" key="1">
    <source>
        <dbReference type="EMBL" id="KAJ6811582.1"/>
    </source>
</evidence>
<sequence>MDSSFFNPFISLVQKIRKTHMVSSSIRACELFDEMSRERNCFQSNMVGLGYTGSVRRK</sequence>
<protein>
    <recommendedName>
        <fullName evidence="4">Pentatricopeptide repeat-containing protein</fullName>
    </recommendedName>
</protein>
<comment type="caution">
    <text evidence="2">The sequence shown here is derived from an EMBL/GenBank/DDBJ whole genome shotgun (WGS) entry which is preliminary data.</text>
</comment>
<dbReference type="EMBL" id="JANAVB010022289">
    <property type="protein sequence ID" value="KAJ6824291.1"/>
    <property type="molecule type" value="Genomic_DNA"/>
</dbReference>
<evidence type="ECO:0000313" key="3">
    <source>
        <dbReference type="Proteomes" id="UP001140949"/>
    </source>
</evidence>
<organism evidence="2 3">
    <name type="scientific">Iris pallida</name>
    <name type="common">Sweet iris</name>
    <dbReference type="NCBI Taxonomy" id="29817"/>
    <lineage>
        <taxon>Eukaryota</taxon>
        <taxon>Viridiplantae</taxon>
        <taxon>Streptophyta</taxon>
        <taxon>Embryophyta</taxon>
        <taxon>Tracheophyta</taxon>
        <taxon>Spermatophyta</taxon>
        <taxon>Magnoliopsida</taxon>
        <taxon>Liliopsida</taxon>
        <taxon>Asparagales</taxon>
        <taxon>Iridaceae</taxon>
        <taxon>Iridoideae</taxon>
        <taxon>Irideae</taxon>
        <taxon>Iris</taxon>
    </lineage>
</organism>
<accession>A0AAX6G7Y3</accession>
<evidence type="ECO:0000313" key="2">
    <source>
        <dbReference type="EMBL" id="KAJ6824291.1"/>
    </source>
</evidence>
<reference evidence="2" key="1">
    <citation type="journal article" date="2023" name="GigaByte">
        <title>Genome assembly of the bearded iris, Iris pallida Lam.</title>
        <authorList>
            <person name="Bruccoleri R.E."/>
            <person name="Oakeley E.J."/>
            <person name="Faust A.M.E."/>
            <person name="Altorfer M."/>
            <person name="Dessus-Babus S."/>
            <person name="Burckhardt D."/>
            <person name="Oertli M."/>
            <person name="Naumann U."/>
            <person name="Petersen F."/>
            <person name="Wong J."/>
        </authorList>
    </citation>
    <scope>NUCLEOTIDE SEQUENCE</scope>
    <source>
        <strain evidence="2">GSM-AAB239-AS_SAM_17_03QT</strain>
    </source>
</reference>
<dbReference type="Proteomes" id="UP001140949">
    <property type="component" value="Unassembled WGS sequence"/>
</dbReference>
<name>A0AAX6G7Y3_IRIPA</name>
<reference evidence="2" key="2">
    <citation type="submission" date="2023-04" db="EMBL/GenBank/DDBJ databases">
        <authorList>
            <person name="Bruccoleri R.E."/>
            <person name="Oakeley E.J."/>
            <person name="Faust A.-M."/>
            <person name="Dessus-Babus S."/>
            <person name="Altorfer M."/>
            <person name="Burckhardt D."/>
            <person name="Oertli M."/>
            <person name="Naumann U."/>
            <person name="Petersen F."/>
            <person name="Wong J."/>
        </authorList>
    </citation>
    <scope>NUCLEOTIDE SEQUENCE</scope>
    <source>
        <strain evidence="2">GSM-AAB239-AS_SAM_17_03QT</strain>
        <tissue evidence="2">Leaf</tissue>
    </source>
</reference>